<name>A0ABW2U0C6_9PSEU</name>
<evidence type="ECO:0000256" key="1">
    <source>
        <dbReference type="SAM" id="MobiDB-lite"/>
    </source>
</evidence>
<dbReference type="Proteomes" id="UP001596512">
    <property type="component" value="Unassembled WGS sequence"/>
</dbReference>
<feature type="compositionally biased region" description="Low complexity" evidence="1">
    <location>
        <begin position="71"/>
        <end position="83"/>
    </location>
</feature>
<gene>
    <name evidence="2" type="ORF">ACFQV2_37235</name>
</gene>
<dbReference type="EMBL" id="JBHTEY010000004">
    <property type="protein sequence ID" value="MFC7618198.1"/>
    <property type="molecule type" value="Genomic_DNA"/>
</dbReference>
<evidence type="ECO:0000313" key="3">
    <source>
        <dbReference type="Proteomes" id="UP001596512"/>
    </source>
</evidence>
<organism evidence="2 3">
    <name type="scientific">Actinokineospora soli</name>
    <dbReference type="NCBI Taxonomy" id="1048753"/>
    <lineage>
        <taxon>Bacteria</taxon>
        <taxon>Bacillati</taxon>
        <taxon>Actinomycetota</taxon>
        <taxon>Actinomycetes</taxon>
        <taxon>Pseudonocardiales</taxon>
        <taxon>Pseudonocardiaceae</taxon>
        <taxon>Actinokineospora</taxon>
    </lineage>
</organism>
<protein>
    <submittedName>
        <fullName evidence="2">Uncharacterized protein</fullName>
    </submittedName>
</protein>
<comment type="caution">
    <text evidence="2">The sequence shown here is derived from an EMBL/GenBank/DDBJ whole genome shotgun (WGS) entry which is preliminary data.</text>
</comment>
<feature type="region of interest" description="Disordered" evidence="1">
    <location>
        <begin position="1"/>
        <end position="143"/>
    </location>
</feature>
<keyword evidence="3" id="KW-1185">Reference proteome</keyword>
<evidence type="ECO:0000313" key="2">
    <source>
        <dbReference type="EMBL" id="MFC7618198.1"/>
    </source>
</evidence>
<accession>A0ABW2U0C6</accession>
<reference evidence="3" key="1">
    <citation type="journal article" date="2019" name="Int. J. Syst. Evol. Microbiol.">
        <title>The Global Catalogue of Microorganisms (GCM) 10K type strain sequencing project: providing services to taxonomists for standard genome sequencing and annotation.</title>
        <authorList>
            <consortium name="The Broad Institute Genomics Platform"/>
            <consortium name="The Broad Institute Genome Sequencing Center for Infectious Disease"/>
            <person name="Wu L."/>
            <person name="Ma J."/>
        </authorList>
    </citation>
    <scope>NUCLEOTIDE SEQUENCE [LARGE SCALE GENOMIC DNA]</scope>
    <source>
        <strain evidence="3">JCM 17695</strain>
    </source>
</reference>
<proteinExistence type="predicted"/>
<sequence length="143" mass="14205">MGSAVRGLRCGVGGSAGTNWSKSRPASGMRCAPVAWRTTSAGMDARWGPPGSAWIDGRRPPGSVPLGFRCAPPRSAGPPSSSGDDARLEGPGSTGKDSPASAGNDPRRGPPDSPGKESPASAGWDARRGPPDSAGKDSPASAA</sequence>